<evidence type="ECO:0000313" key="3">
    <source>
        <dbReference type="EMBL" id="GKI17784.1"/>
    </source>
</evidence>
<organism evidence="3 4">
    <name type="scientific">Alistipes finegoldii</name>
    <dbReference type="NCBI Taxonomy" id="214856"/>
    <lineage>
        <taxon>Bacteria</taxon>
        <taxon>Pseudomonadati</taxon>
        <taxon>Bacteroidota</taxon>
        <taxon>Bacteroidia</taxon>
        <taxon>Bacteroidales</taxon>
        <taxon>Rikenellaceae</taxon>
        <taxon>Alistipes</taxon>
    </lineage>
</organism>
<dbReference type="InterPro" id="IPR030395">
    <property type="entry name" value="GP_PDE_dom"/>
</dbReference>
<dbReference type="GO" id="GO:0006629">
    <property type="term" value="P:lipid metabolic process"/>
    <property type="evidence" value="ECO:0007669"/>
    <property type="project" value="InterPro"/>
</dbReference>
<evidence type="ECO:0000313" key="4">
    <source>
        <dbReference type="Proteomes" id="UP001055105"/>
    </source>
</evidence>
<dbReference type="Pfam" id="PF03009">
    <property type="entry name" value="GDPD"/>
    <property type="match status" value="1"/>
</dbReference>
<dbReference type="GO" id="GO:0008081">
    <property type="term" value="F:phosphoric diester hydrolase activity"/>
    <property type="evidence" value="ECO:0007669"/>
    <property type="project" value="InterPro"/>
</dbReference>
<sequence length="313" mass="33756">MKVLKLLLLFAMGASLSLAGCDDDYLYPVEYPVYDPDGGSDNGGGDEIPVPEKVNNKVVAHRGGSAEAGTAKYPDNSIASLSYAISLGCYASECDIYWTADNNVVVAHAANGCYVNNLKPWEHTLDELRAAGKLSNGELLPTLEEFIDVALHAGTTRLWLDVKRIEVGGATSNTAESVKACSRACEIIREKKAQHFCEFIVSGNAAIWAGCYSAAQLAGIKVGWMSYSAPSAYKSYLDPWANLDYSNFFAGGAEVSNPKYLLQSYLDAGVALSVYNADTDPEMTYVLKYYPKMKAVCTNYPAKLLGRIGSEGL</sequence>
<dbReference type="PANTHER" id="PTHR46211:SF1">
    <property type="entry name" value="GLYCEROPHOSPHODIESTER PHOSPHODIESTERASE, CYTOPLASMIC"/>
    <property type="match status" value="1"/>
</dbReference>
<feature type="signal peptide" evidence="1">
    <location>
        <begin position="1"/>
        <end position="19"/>
    </location>
</feature>
<dbReference type="RefSeq" id="WP_244076117.1">
    <property type="nucleotide sequence ID" value="NZ_AP025581.1"/>
</dbReference>
<dbReference type="PROSITE" id="PS51257">
    <property type="entry name" value="PROKAR_LIPOPROTEIN"/>
    <property type="match status" value="1"/>
</dbReference>
<dbReference type="EMBL" id="BQOL01000001">
    <property type="protein sequence ID" value="GKI17784.1"/>
    <property type="molecule type" value="Genomic_DNA"/>
</dbReference>
<protein>
    <recommendedName>
        <fullName evidence="2">GP-PDE domain-containing protein</fullName>
    </recommendedName>
</protein>
<comment type="caution">
    <text evidence="3">The sequence shown here is derived from an EMBL/GenBank/DDBJ whole genome shotgun (WGS) entry which is preliminary data.</text>
</comment>
<dbReference type="Gene3D" id="3.20.20.190">
    <property type="entry name" value="Phosphatidylinositol (PI) phosphodiesterase"/>
    <property type="match status" value="1"/>
</dbReference>
<proteinExistence type="predicted"/>
<feature type="chain" id="PRO_5041341296" description="GP-PDE domain-containing protein" evidence="1">
    <location>
        <begin position="20"/>
        <end position="313"/>
    </location>
</feature>
<evidence type="ECO:0000256" key="1">
    <source>
        <dbReference type="SAM" id="SignalP"/>
    </source>
</evidence>
<dbReference type="SUPFAM" id="SSF51695">
    <property type="entry name" value="PLC-like phosphodiesterases"/>
    <property type="match status" value="1"/>
</dbReference>
<dbReference type="PANTHER" id="PTHR46211">
    <property type="entry name" value="GLYCEROPHOSPHORYL DIESTER PHOSPHODIESTERASE"/>
    <property type="match status" value="1"/>
</dbReference>
<evidence type="ECO:0000259" key="2">
    <source>
        <dbReference type="Pfam" id="PF03009"/>
    </source>
</evidence>
<dbReference type="InterPro" id="IPR017946">
    <property type="entry name" value="PLC-like_Pdiesterase_TIM-brl"/>
</dbReference>
<accession>A0AA37NMD6</accession>
<feature type="domain" description="GP-PDE" evidence="2">
    <location>
        <begin position="61"/>
        <end position="302"/>
    </location>
</feature>
<dbReference type="AlphaFoldDB" id="A0AA37NMD6"/>
<reference evidence="3" key="1">
    <citation type="submission" date="2022-01" db="EMBL/GenBank/DDBJ databases">
        <title>Novel bile acid biosynthetic pathways are enriched in the microbiome of centenarians.</title>
        <authorList>
            <person name="Sato Y."/>
            <person name="Atarashi K."/>
            <person name="Plichta R.D."/>
            <person name="Arai Y."/>
            <person name="Sasajima S."/>
            <person name="Kearney M.S."/>
            <person name="Suda W."/>
            <person name="Takeshita K."/>
            <person name="Sasaki T."/>
            <person name="Okamoto S."/>
            <person name="Skelly N.A."/>
            <person name="Okamura Y."/>
            <person name="Vlamakis H."/>
            <person name="Li Y."/>
            <person name="Tanoue T."/>
            <person name="Takei H."/>
            <person name="Nittono H."/>
            <person name="Narushima S."/>
            <person name="Irie J."/>
            <person name="Itoh H."/>
            <person name="Moriya K."/>
            <person name="Sugiura Y."/>
            <person name="Suematsu M."/>
            <person name="Moritoki N."/>
            <person name="Shibata S."/>
            <person name="Littman R.D."/>
            <person name="Fischbach A.M."/>
            <person name="Uwamino Y."/>
            <person name="Inoue T."/>
            <person name="Honda A."/>
            <person name="Hattori M."/>
            <person name="Murai T."/>
            <person name="Xavier J.R."/>
            <person name="Hirose N."/>
            <person name="Honda K."/>
        </authorList>
    </citation>
    <scope>NUCLEOTIDE SEQUENCE</scope>
    <source>
        <strain evidence="3">CE91-St16</strain>
    </source>
</reference>
<dbReference type="Proteomes" id="UP001055105">
    <property type="component" value="Unassembled WGS sequence"/>
</dbReference>
<gene>
    <name evidence="3" type="ORF">CE91St16_06920</name>
</gene>
<keyword evidence="1" id="KW-0732">Signal</keyword>
<name>A0AA37NMD6_9BACT</name>